<accession>A0ABT7EP27</accession>
<organism evidence="1 2">
    <name type="scientific">Pseudoalteromonas obscura</name>
    <dbReference type="NCBI Taxonomy" id="3048491"/>
    <lineage>
        <taxon>Bacteria</taxon>
        <taxon>Pseudomonadati</taxon>
        <taxon>Pseudomonadota</taxon>
        <taxon>Gammaproteobacteria</taxon>
        <taxon>Alteromonadales</taxon>
        <taxon>Pseudoalteromonadaceae</taxon>
        <taxon>Pseudoalteromonas</taxon>
    </lineage>
</organism>
<evidence type="ECO:0000313" key="1">
    <source>
        <dbReference type="EMBL" id="MDK2596763.1"/>
    </source>
</evidence>
<evidence type="ECO:0000313" key="2">
    <source>
        <dbReference type="Proteomes" id="UP001231915"/>
    </source>
</evidence>
<gene>
    <name evidence="1" type="ORF">QNM18_17065</name>
</gene>
<dbReference type="RefSeq" id="WP_284137913.1">
    <property type="nucleotide sequence ID" value="NZ_JASJUT010000007.1"/>
</dbReference>
<reference evidence="1 2" key="1">
    <citation type="submission" date="2023-05" db="EMBL/GenBank/DDBJ databases">
        <title>Pseudoalteromonas ardens sp. nov., Pseudoalteromonas obscura sp. nov., and Pseudoalteromonas umbrosa sp. nov., isolated from the coral Montipora capitata.</title>
        <authorList>
            <person name="Thomas E.M."/>
            <person name="Smith E.M."/>
            <person name="Papke E."/>
            <person name="Shlafstein M.D."/>
            <person name="Oline D.K."/>
            <person name="Videau P."/>
            <person name="Saw J.H."/>
            <person name="Strangman W.K."/>
            <person name="Ushijima B."/>
        </authorList>
    </citation>
    <scope>NUCLEOTIDE SEQUENCE [LARGE SCALE GENOMIC DNA]</scope>
    <source>
        <strain evidence="1 2">P94</strain>
    </source>
</reference>
<comment type="caution">
    <text evidence="1">The sequence shown here is derived from an EMBL/GenBank/DDBJ whole genome shotgun (WGS) entry which is preliminary data.</text>
</comment>
<dbReference type="Proteomes" id="UP001231915">
    <property type="component" value="Unassembled WGS sequence"/>
</dbReference>
<sequence length="63" mass="7291">MAKNKDAQLLVRINKAQRDEFVALCNELETSSSREIRKFIKRFVSKHKVNQKTLKGDNNGEKS</sequence>
<name>A0ABT7EP27_9GAMM</name>
<protein>
    <submittedName>
        <fullName evidence="1">Uncharacterized protein</fullName>
    </submittedName>
</protein>
<proteinExistence type="predicted"/>
<dbReference type="EMBL" id="JASJUT010000007">
    <property type="protein sequence ID" value="MDK2596763.1"/>
    <property type="molecule type" value="Genomic_DNA"/>
</dbReference>
<keyword evidence="2" id="KW-1185">Reference proteome</keyword>